<dbReference type="Gene3D" id="3.40.50.2300">
    <property type="match status" value="1"/>
</dbReference>
<name>A0A840QRI9_9BACI</name>
<evidence type="ECO:0000313" key="7">
    <source>
        <dbReference type="Proteomes" id="UP000551878"/>
    </source>
</evidence>
<comment type="caution">
    <text evidence="6">The sequence shown here is derived from an EMBL/GenBank/DDBJ whole genome shotgun (WGS) entry which is preliminary data.</text>
</comment>
<evidence type="ECO:0000256" key="4">
    <source>
        <dbReference type="PIRSR" id="PIRSR617867-1"/>
    </source>
</evidence>
<dbReference type="InterPro" id="IPR050438">
    <property type="entry name" value="LMW_PTPase"/>
</dbReference>
<evidence type="ECO:0000256" key="3">
    <source>
        <dbReference type="ARBA" id="ARBA00022912"/>
    </source>
</evidence>
<sequence>MKNILFVCTGNTCRSPMAEAILKEKLSNDKMDIRSAGVHAMDGMPLSQGSKQVLETEGLSIDHESRALTETLLAWADLVLTMTESHKRMVKEQYPKNSDHVYTLKEYVNEDAHTKQKREELHQHLTEIELKRSEYLANNQKEVDEYNETNNVSDQEKMEMELLEQIKPHQEAIDRLKSELPSYDIVDPFGGNVDIYQKTYREMEKEIEKLISKLLEG</sequence>
<dbReference type="Proteomes" id="UP000551878">
    <property type="component" value="Unassembled WGS sequence"/>
</dbReference>
<keyword evidence="3" id="KW-0904">Protein phosphatase</keyword>
<dbReference type="PANTHER" id="PTHR11717:SF31">
    <property type="entry name" value="LOW MOLECULAR WEIGHT PROTEIN-TYROSINE-PHOSPHATASE ETP-RELATED"/>
    <property type="match status" value="1"/>
</dbReference>
<dbReference type="SUPFAM" id="SSF52788">
    <property type="entry name" value="Phosphotyrosine protein phosphatases I"/>
    <property type="match status" value="1"/>
</dbReference>
<proteinExistence type="inferred from homology"/>
<feature type="active site" description="Nucleophile" evidence="4">
    <location>
        <position position="8"/>
    </location>
</feature>
<dbReference type="CDD" id="cd16344">
    <property type="entry name" value="LMWPAP"/>
    <property type="match status" value="1"/>
</dbReference>
<gene>
    <name evidence="6" type="ORF">HNQ41_002280</name>
</gene>
<dbReference type="InterPro" id="IPR017867">
    <property type="entry name" value="Tyr_phospatase_low_mol_wt"/>
</dbReference>
<dbReference type="RefSeq" id="WP_184664525.1">
    <property type="nucleotide sequence ID" value="NZ_JACHHB010000010.1"/>
</dbReference>
<keyword evidence="7" id="KW-1185">Reference proteome</keyword>
<keyword evidence="2 6" id="KW-0378">Hydrolase</keyword>
<dbReference type="PRINTS" id="PR00719">
    <property type="entry name" value="LMWPTPASE"/>
</dbReference>
<dbReference type="InterPro" id="IPR036196">
    <property type="entry name" value="Ptyr_pPase_sf"/>
</dbReference>
<dbReference type="PANTHER" id="PTHR11717">
    <property type="entry name" value="LOW MOLECULAR WEIGHT PROTEIN TYROSINE PHOSPHATASE"/>
    <property type="match status" value="1"/>
</dbReference>
<dbReference type="SMART" id="SM00226">
    <property type="entry name" value="LMWPc"/>
    <property type="match status" value="1"/>
</dbReference>
<reference evidence="6 7" key="1">
    <citation type="submission" date="2020-08" db="EMBL/GenBank/DDBJ databases">
        <title>Genomic Encyclopedia of Type Strains, Phase IV (KMG-IV): sequencing the most valuable type-strain genomes for metagenomic binning, comparative biology and taxonomic classification.</title>
        <authorList>
            <person name="Goeker M."/>
        </authorList>
    </citation>
    <scope>NUCLEOTIDE SEQUENCE [LARGE SCALE GENOMIC DNA]</scope>
    <source>
        <strain evidence="6 7">DSM 24696</strain>
    </source>
</reference>
<dbReference type="EC" id="3.1.3.48" evidence="6"/>
<dbReference type="EMBL" id="JACHHB010000010">
    <property type="protein sequence ID" value="MBB5174086.1"/>
    <property type="molecule type" value="Genomic_DNA"/>
</dbReference>
<feature type="active site" evidence="4">
    <location>
        <position position="14"/>
    </location>
</feature>
<evidence type="ECO:0000256" key="2">
    <source>
        <dbReference type="ARBA" id="ARBA00022801"/>
    </source>
</evidence>
<feature type="domain" description="Phosphotyrosine protein phosphatase I" evidence="5">
    <location>
        <begin position="2"/>
        <end position="213"/>
    </location>
</feature>
<accession>A0A840QRI9</accession>
<dbReference type="InterPro" id="IPR023485">
    <property type="entry name" value="Ptyr_pPase"/>
</dbReference>
<dbReference type="GO" id="GO:0004725">
    <property type="term" value="F:protein tyrosine phosphatase activity"/>
    <property type="evidence" value="ECO:0007669"/>
    <property type="project" value="UniProtKB-EC"/>
</dbReference>
<organism evidence="6 7">
    <name type="scientific">Texcoconibacillus texcoconensis</name>
    <dbReference type="NCBI Taxonomy" id="1095777"/>
    <lineage>
        <taxon>Bacteria</taxon>
        <taxon>Bacillati</taxon>
        <taxon>Bacillota</taxon>
        <taxon>Bacilli</taxon>
        <taxon>Bacillales</taxon>
        <taxon>Bacillaceae</taxon>
        <taxon>Texcoconibacillus</taxon>
    </lineage>
</organism>
<evidence type="ECO:0000256" key="1">
    <source>
        <dbReference type="ARBA" id="ARBA00011063"/>
    </source>
</evidence>
<dbReference type="Pfam" id="PF01451">
    <property type="entry name" value="LMWPc"/>
    <property type="match status" value="1"/>
</dbReference>
<comment type="similarity">
    <text evidence="1">Belongs to the low molecular weight phosphotyrosine protein phosphatase family.</text>
</comment>
<protein>
    <submittedName>
        <fullName evidence="6">Protein-tyrosine phosphatase</fullName>
        <ecNumber evidence="6">3.1.3.48</ecNumber>
    </submittedName>
</protein>
<evidence type="ECO:0000313" key="6">
    <source>
        <dbReference type="EMBL" id="MBB5174086.1"/>
    </source>
</evidence>
<evidence type="ECO:0000259" key="5">
    <source>
        <dbReference type="SMART" id="SM00226"/>
    </source>
</evidence>
<dbReference type="AlphaFoldDB" id="A0A840QRI9"/>